<evidence type="ECO:0000256" key="1">
    <source>
        <dbReference type="SAM" id="Coils"/>
    </source>
</evidence>
<feature type="region of interest" description="Disordered" evidence="2">
    <location>
        <begin position="1"/>
        <end position="28"/>
    </location>
</feature>
<keyword evidence="1" id="KW-0175">Coiled coil</keyword>
<evidence type="ECO:0000256" key="2">
    <source>
        <dbReference type="SAM" id="MobiDB-lite"/>
    </source>
</evidence>
<evidence type="ECO:0000313" key="5">
    <source>
        <dbReference type="Proteomes" id="UP001410795"/>
    </source>
</evidence>
<dbReference type="Proteomes" id="UP001410795">
    <property type="component" value="Unassembled WGS sequence"/>
</dbReference>
<feature type="transmembrane region" description="Helical" evidence="3">
    <location>
        <begin position="38"/>
        <end position="60"/>
    </location>
</feature>
<feature type="coiled-coil region" evidence="1">
    <location>
        <begin position="63"/>
        <end position="90"/>
    </location>
</feature>
<keyword evidence="3" id="KW-0472">Membrane</keyword>
<reference evidence="5" key="1">
    <citation type="journal article" date="2019" name="Int. J. Syst. Evol. Microbiol.">
        <title>The Global Catalogue of Microorganisms (GCM) 10K type strain sequencing project: providing services to taxonomists for standard genome sequencing and annotation.</title>
        <authorList>
            <consortium name="The Broad Institute Genomics Platform"/>
            <consortium name="The Broad Institute Genome Sequencing Center for Infectious Disease"/>
            <person name="Wu L."/>
            <person name="Ma J."/>
        </authorList>
    </citation>
    <scope>NUCLEOTIDE SEQUENCE [LARGE SCALE GENOMIC DNA]</scope>
    <source>
        <strain evidence="5">JCM 16546</strain>
    </source>
</reference>
<keyword evidence="3" id="KW-1133">Transmembrane helix</keyword>
<name>A0ABP7B758_9MICO</name>
<evidence type="ECO:0008006" key="6">
    <source>
        <dbReference type="Google" id="ProtNLM"/>
    </source>
</evidence>
<dbReference type="RefSeq" id="WP_308122723.1">
    <property type="nucleotide sequence ID" value="NZ_BAAAYV010000005.1"/>
</dbReference>
<evidence type="ECO:0000313" key="4">
    <source>
        <dbReference type="EMBL" id="GAA3651618.1"/>
    </source>
</evidence>
<keyword evidence="5" id="KW-1185">Reference proteome</keyword>
<protein>
    <recommendedName>
        <fullName evidence="6">Septum formation initiator family protein</fullName>
    </recommendedName>
</protein>
<feature type="compositionally biased region" description="Basic residues" evidence="2">
    <location>
        <begin position="14"/>
        <end position="24"/>
    </location>
</feature>
<proteinExistence type="predicted"/>
<accession>A0ABP7B758</accession>
<keyword evidence="3" id="KW-0812">Transmembrane</keyword>
<comment type="caution">
    <text evidence="4">The sequence shown here is derived from an EMBL/GenBank/DDBJ whole genome shotgun (WGS) entry which is preliminary data.</text>
</comment>
<dbReference type="Pfam" id="PF04977">
    <property type="entry name" value="DivIC"/>
    <property type="match status" value="1"/>
</dbReference>
<evidence type="ECO:0000256" key="3">
    <source>
        <dbReference type="SAM" id="Phobius"/>
    </source>
</evidence>
<organism evidence="4 5">
    <name type="scientific">Microbacterium marinilacus</name>
    <dbReference type="NCBI Taxonomy" id="415209"/>
    <lineage>
        <taxon>Bacteria</taxon>
        <taxon>Bacillati</taxon>
        <taxon>Actinomycetota</taxon>
        <taxon>Actinomycetes</taxon>
        <taxon>Micrococcales</taxon>
        <taxon>Microbacteriaceae</taxon>
        <taxon>Microbacterium</taxon>
    </lineage>
</organism>
<dbReference type="EMBL" id="BAAAYV010000005">
    <property type="protein sequence ID" value="GAA3651618.1"/>
    <property type="molecule type" value="Genomic_DNA"/>
</dbReference>
<dbReference type="InterPro" id="IPR007060">
    <property type="entry name" value="FtsL/DivIC"/>
</dbReference>
<gene>
    <name evidence="4" type="ORF">GCM10022202_09220</name>
</gene>
<sequence>MKSGSAPPSASPRRAPRGRPRRPRRQGDAREWLGDIRFSGFAAIMLGLVVLGVLVLAPSVSTYVEQRQKIAALQESVQVTKEEVAELERERDRWNDPTYIMTQARERLYYTNPNEVSFLIVDDLEQTDVAREPEPVSAEVEEKQADWMGGMLRSLVAAGTAKSAVEVTVGIPDEPEPGETPTP</sequence>
<feature type="compositionally biased region" description="Low complexity" evidence="2">
    <location>
        <begin position="1"/>
        <end position="13"/>
    </location>
</feature>